<organism evidence="1 2">
    <name type="scientific">Corynebacterium callunae DSM 20147</name>
    <dbReference type="NCBI Taxonomy" id="1121353"/>
    <lineage>
        <taxon>Bacteria</taxon>
        <taxon>Bacillati</taxon>
        <taxon>Actinomycetota</taxon>
        <taxon>Actinomycetes</taxon>
        <taxon>Mycobacteriales</taxon>
        <taxon>Corynebacteriaceae</taxon>
        <taxon>Corynebacterium</taxon>
    </lineage>
</organism>
<dbReference type="Proteomes" id="UP000011760">
    <property type="component" value="Chromosome"/>
</dbReference>
<accession>M1TUZ6</accession>
<dbReference type="STRING" id="1121353.H924_12985"/>
<name>M1TUZ6_9CORY</name>
<reference evidence="1 2" key="1">
    <citation type="submission" date="2013-02" db="EMBL/GenBank/DDBJ databases">
        <title>The complete genome sequence of Corynebacterium callunae DSM 20147.</title>
        <authorList>
            <person name="Ruckert C."/>
            <person name="Albersmeier A."/>
            <person name="Kalinowski J."/>
        </authorList>
    </citation>
    <scope>NUCLEOTIDE SEQUENCE [LARGE SCALE GENOMIC DNA]</scope>
    <source>
        <strain evidence="1 2">DSM 20147</strain>
    </source>
</reference>
<dbReference type="eggNOG" id="COG3153">
    <property type="taxonomic scope" value="Bacteria"/>
</dbReference>
<proteinExistence type="predicted"/>
<sequence length="211" mass="22874">MMHAALFPITPDHLDEVHPQARKSVFWEFAPETVAKTDAAFEKEAWLSTTLLAEGSCGFNIGYRNGTAAIATIIFCDRSSAPGAQALPSAPISEDAAIISSLFIEEVFRGVGMEAALLDAALMELIKRDYPAVEAFGLRADAPLPETGRLRKIVKKRYKIGLIDFEALRSAGFEVVADHPVLPRLRMELPPASGMLAAKEAQIMLAEMGAF</sequence>
<keyword evidence="2" id="KW-1185">Reference proteome</keyword>
<dbReference type="InterPro" id="IPR016181">
    <property type="entry name" value="Acyl_CoA_acyltransferase"/>
</dbReference>
<dbReference type="PATRIC" id="fig|1121353.3.peg.2657"/>
<evidence type="ECO:0008006" key="3">
    <source>
        <dbReference type="Google" id="ProtNLM"/>
    </source>
</evidence>
<evidence type="ECO:0000313" key="1">
    <source>
        <dbReference type="EMBL" id="AGG68016.1"/>
    </source>
</evidence>
<dbReference type="RefSeq" id="WP_015652437.1">
    <property type="nucleotide sequence ID" value="NC_020506.1"/>
</dbReference>
<protein>
    <recommendedName>
        <fullName evidence="3">N-acetyltransferase domain-containing protein</fullName>
    </recommendedName>
</protein>
<evidence type="ECO:0000313" key="2">
    <source>
        <dbReference type="Proteomes" id="UP000011760"/>
    </source>
</evidence>
<dbReference type="SUPFAM" id="SSF55729">
    <property type="entry name" value="Acyl-CoA N-acyltransferases (Nat)"/>
    <property type="match status" value="1"/>
</dbReference>
<dbReference type="HOGENOM" id="CLU_067049_1_0_11"/>
<gene>
    <name evidence="1" type="ORF">H924_12985</name>
</gene>
<dbReference type="EMBL" id="CP004354">
    <property type="protein sequence ID" value="AGG68016.1"/>
    <property type="molecule type" value="Genomic_DNA"/>
</dbReference>
<dbReference type="KEGG" id="ccn:H924_12985"/>
<dbReference type="AlphaFoldDB" id="M1TUZ6"/>
<dbReference type="OrthoDB" id="5242876at2"/>